<accession>A0A9D4HGM3</accession>
<keyword evidence="2" id="KW-1185">Reference proteome</keyword>
<dbReference type="EMBL" id="JAIWYP010000013">
    <property type="protein sequence ID" value="KAH3718340.1"/>
    <property type="molecule type" value="Genomic_DNA"/>
</dbReference>
<comment type="caution">
    <text evidence="1">The sequence shown here is derived from an EMBL/GenBank/DDBJ whole genome shotgun (WGS) entry which is preliminary data.</text>
</comment>
<evidence type="ECO:0000313" key="1">
    <source>
        <dbReference type="EMBL" id="KAH3718340.1"/>
    </source>
</evidence>
<sequence>MKAVLLNKVYDDTSDNCTDPDLRGPSGIHVTALGQVLVCGVQSTNLLQLDGAGKKKLATIATESDRLYGPLSVNFNRSTASIIVGTWHNYKILVFEVK</sequence>
<reference evidence="1" key="2">
    <citation type="submission" date="2020-11" db="EMBL/GenBank/DDBJ databases">
        <authorList>
            <person name="McCartney M.A."/>
            <person name="Auch B."/>
            <person name="Kono T."/>
            <person name="Mallez S."/>
            <person name="Becker A."/>
            <person name="Gohl D.M."/>
            <person name="Silverstein K.A.T."/>
            <person name="Koren S."/>
            <person name="Bechman K.B."/>
            <person name="Herman A."/>
            <person name="Abrahante J.E."/>
            <person name="Garbe J."/>
        </authorList>
    </citation>
    <scope>NUCLEOTIDE SEQUENCE</scope>
    <source>
        <strain evidence="1">Duluth1</strain>
        <tissue evidence="1">Whole animal</tissue>
    </source>
</reference>
<name>A0A9D4HGM3_DREPO</name>
<evidence type="ECO:0000313" key="2">
    <source>
        <dbReference type="Proteomes" id="UP000828390"/>
    </source>
</evidence>
<protein>
    <submittedName>
        <fullName evidence="1">Uncharacterized protein</fullName>
    </submittedName>
</protein>
<proteinExistence type="predicted"/>
<organism evidence="1 2">
    <name type="scientific">Dreissena polymorpha</name>
    <name type="common">Zebra mussel</name>
    <name type="synonym">Mytilus polymorpha</name>
    <dbReference type="NCBI Taxonomy" id="45954"/>
    <lineage>
        <taxon>Eukaryota</taxon>
        <taxon>Metazoa</taxon>
        <taxon>Spiralia</taxon>
        <taxon>Lophotrochozoa</taxon>
        <taxon>Mollusca</taxon>
        <taxon>Bivalvia</taxon>
        <taxon>Autobranchia</taxon>
        <taxon>Heteroconchia</taxon>
        <taxon>Euheterodonta</taxon>
        <taxon>Imparidentia</taxon>
        <taxon>Neoheterodontei</taxon>
        <taxon>Myida</taxon>
        <taxon>Dreissenoidea</taxon>
        <taxon>Dreissenidae</taxon>
        <taxon>Dreissena</taxon>
    </lineage>
</organism>
<dbReference type="AlphaFoldDB" id="A0A9D4HGM3"/>
<dbReference type="Proteomes" id="UP000828390">
    <property type="component" value="Unassembled WGS sequence"/>
</dbReference>
<gene>
    <name evidence="1" type="ORF">DPMN_061143</name>
</gene>
<reference evidence="1" key="1">
    <citation type="journal article" date="2019" name="bioRxiv">
        <title>The Genome of the Zebra Mussel, Dreissena polymorpha: A Resource for Invasive Species Research.</title>
        <authorList>
            <person name="McCartney M.A."/>
            <person name="Auch B."/>
            <person name="Kono T."/>
            <person name="Mallez S."/>
            <person name="Zhang Y."/>
            <person name="Obille A."/>
            <person name="Becker A."/>
            <person name="Abrahante J.E."/>
            <person name="Garbe J."/>
            <person name="Badalamenti J.P."/>
            <person name="Herman A."/>
            <person name="Mangelson H."/>
            <person name="Liachko I."/>
            <person name="Sullivan S."/>
            <person name="Sone E.D."/>
            <person name="Koren S."/>
            <person name="Silverstein K.A.T."/>
            <person name="Beckman K.B."/>
            <person name="Gohl D.M."/>
        </authorList>
    </citation>
    <scope>NUCLEOTIDE SEQUENCE</scope>
    <source>
        <strain evidence="1">Duluth1</strain>
        <tissue evidence="1">Whole animal</tissue>
    </source>
</reference>